<proteinExistence type="inferred from homology"/>
<dbReference type="Proteomes" id="UP000183685">
    <property type="component" value="Unassembled WGS sequence"/>
</dbReference>
<evidence type="ECO:0000256" key="2">
    <source>
        <dbReference type="ARBA" id="ARBA00022801"/>
    </source>
</evidence>
<dbReference type="RefSeq" id="WP_074519246.1">
    <property type="nucleotide sequence ID" value="NZ_FNAK01000001.1"/>
</dbReference>
<comment type="caution">
    <text evidence="4">Lacks conserved residue(s) required for the propagation of feature annotation.</text>
</comment>
<comment type="function">
    <text evidence="4">Nucleoside triphosphate pyrophosphatase. May have a dual role in cell division arrest and in preventing the incorporation of modified nucleotides into cellular nucleic acids.</text>
</comment>
<dbReference type="Pfam" id="PF02545">
    <property type="entry name" value="Maf"/>
    <property type="match status" value="1"/>
</dbReference>
<evidence type="ECO:0000313" key="5">
    <source>
        <dbReference type="EMBL" id="SDD29793.1"/>
    </source>
</evidence>
<dbReference type="Gene3D" id="3.90.950.10">
    <property type="match status" value="1"/>
</dbReference>
<dbReference type="EMBL" id="FNAK01000001">
    <property type="protein sequence ID" value="SDD29793.1"/>
    <property type="molecule type" value="Genomic_DNA"/>
</dbReference>
<protein>
    <recommendedName>
        <fullName evidence="4">Nucleoside triphosphate pyrophosphatase</fullName>
        <ecNumber evidence="4">3.6.1.9</ecNumber>
    </recommendedName>
    <alternativeName>
        <fullName evidence="4">Nucleotide pyrophosphatase</fullName>
        <shortName evidence="4">Nucleotide PPase</shortName>
    </alternativeName>
</protein>
<comment type="similarity">
    <text evidence="4">Belongs to the Maf family.</text>
</comment>
<dbReference type="SUPFAM" id="SSF52972">
    <property type="entry name" value="ITPase-like"/>
    <property type="match status" value="1"/>
</dbReference>
<dbReference type="GO" id="GO:0047429">
    <property type="term" value="F:nucleoside triphosphate diphosphatase activity"/>
    <property type="evidence" value="ECO:0007669"/>
    <property type="project" value="UniProtKB-EC"/>
</dbReference>
<comment type="catalytic activity">
    <reaction evidence="4">
        <text>a 2'-deoxyribonucleoside 5'-triphosphate + H2O = a 2'-deoxyribonucleoside 5'-phosphate + diphosphate + H(+)</text>
        <dbReference type="Rhea" id="RHEA:44644"/>
        <dbReference type="ChEBI" id="CHEBI:15377"/>
        <dbReference type="ChEBI" id="CHEBI:15378"/>
        <dbReference type="ChEBI" id="CHEBI:33019"/>
        <dbReference type="ChEBI" id="CHEBI:61560"/>
        <dbReference type="ChEBI" id="CHEBI:65317"/>
        <dbReference type="EC" id="3.6.1.9"/>
    </reaction>
</comment>
<sequence>MAFILASGSQTRADMLTNAGIAFEVDPARVDEDAVKTALVADGAPPRDIADALADLKARAVAMRRPEDMVMGADQILVCDGKIFSKADTREEAAETLKALSGKSHQLLSAAVIYEGGQPTWRAVDTVKLSVRPLSDAFIEGYLDAIGDAAFWSVGAYQIEGRGAQLFTKVEGDHFTVLGLPLFALLDFLRRRGMMPL</sequence>
<name>A0A1G6TL50_9PROT</name>
<evidence type="ECO:0000256" key="4">
    <source>
        <dbReference type="HAMAP-Rule" id="MF_00528"/>
    </source>
</evidence>
<dbReference type="CDD" id="cd00555">
    <property type="entry name" value="Maf"/>
    <property type="match status" value="1"/>
</dbReference>
<comment type="cofactor">
    <cofactor evidence="1 4">
        <name>a divalent metal cation</name>
        <dbReference type="ChEBI" id="CHEBI:60240"/>
    </cofactor>
</comment>
<evidence type="ECO:0000313" key="6">
    <source>
        <dbReference type="Proteomes" id="UP000183685"/>
    </source>
</evidence>
<gene>
    <name evidence="5" type="ORF">SAMN04488071_0275</name>
</gene>
<dbReference type="STRING" id="637679.GCA_001550055_00614"/>
<keyword evidence="3 4" id="KW-0546">Nucleotide metabolism</keyword>
<dbReference type="GO" id="GO:0005737">
    <property type="term" value="C:cytoplasm"/>
    <property type="evidence" value="ECO:0007669"/>
    <property type="project" value="UniProtKB-SubCell"/>
</dbReference>
<dbReference type="EC" id="3.6.1.9" evidence="4"/>
<reference evidence="5 6" key="1">
    <citation type="submission" date="2016-10" db="EMBL/GenBank/DDBJ databases">
        <authorList>
            <person name="de Groot N.N."/>
        </authorList>
    </citation>
    <scope>NUCLEOTIDE SEQUENCE [LARGE SCALE GENOMIC DNA]</scope>
    <source>
        <strain evidence="5 6">CGMCC 1.9109</strain>
    </source>
</reference>
<feature type="active site" description="Proton acceptor" evidence="4">
    <location>
        <position position="74"/>
    </location>
</feature>
<dbReference type="OrthoDB" id="9813962at2"/>
<dbReference type="PIRSF" id="PIRSF006305">
    <property type="entry name" value="Maf"/>
    <property type="match status" value="1"/>
</dbReference>
<comment type="subcellular location">
    <subcellularLocation>
        <location evidence="4">Cytoplasm</location>
    </subcellularLocation>
</comment>
<dbReference type="HAMAP" id="MF_00528">
    <property type="entry name" value="Maf"/>
    <property type="match status" value="1"/>
</dbReference>
<keyword evidence="2 4" id="KW-0378">Hydrolase</keyword>
<dbReference type="PANTHER" id="PTHR43213:SF5">
    <property type="entry name" value="BIFUNCTIONAL DTTP_UTP PYROPHOSPHATASE_METHYLTRANSFERASE PROTEIN-RELATED"/>
    <property type="match status" value="1"/>
</dbReference>
<dbReference type="InterPro" id="IPR029001">
    <property type="entry name" value="ITPase-like_fam"/>
</dbReference>
<comment type="catalytic activity">
    <reaction evidence="4">
        <text>a ribonucleoside 5'-triphosphate + H2O = a ribonucleoside 5'-phosphate + diphosphate + H(+)</text>
        <dbReference type="Rhea" id="RHEA:23996"/>
        <dbReference type="ChEBI" id="CHEBI:15377"/>
        <dbReference type="ChEBI" id="CHEBI:15378"/>
        <dbReference type="ChEBI" id="CHEBI:33019"/>
        <dbReference type="ChEBI" id="CHEBI:58043"/>
        <dbReference type="ChEBI" id="CHEBI:61557"/>
        <dbReference type="EC" id="3.6.1.9"/>
    </reaction>
</comment>
<dbReference type="GO" id="GO:0009117">
    <property type="term" value="P:nucleotide metabolic process"/>
    <property type="evidence" value="ECO:0007669"/>
    <property type="project" value="UniProtKB-KW"/>
</dbReference>
<evidence type="ECO:0000256" key="1">
    <source>
        <dbReference type="ARBA" id="ARBA00001968"/>
    </source>
</evidence>
<evidence type="ECO:0000256" key="3">
    <source>
        <dbReference type="ARBA" id="ARBA00023080"/>
    </source>
</evidence>
<keyword evidence="6" id="KW-1185">Reference proteome</keyword>
<dbReference type="InterPro" id="IPR003697">
    <property type="entry name" value="Maf-like"/>
</dbReference>
<dbReference type="AlphaFoldDB" id="A0A1G6TL50"/>
<accession>A0A1G6TL50</accession>
<keyword evidence="4" id="KW-0963">Cytoplasm</keyword>
<dbReference type="PANTHER" id="PTHR43213">
    <property type="entry name" value="BIFUNCTIONAL DTTP/UTP PYROPHOSPHATASE/METHYLTRANSFERASE PROTEIN-RELATED"/>
    <property type="match status" value="1"/>
</dbReference>
<organism evidence="5 6">
    <name type="scientific">Kordiimonas lacus</name>
    <dbReference type="NCBI Taxonomy" id="637679"/>
    <lineage>
        <taxon>Bacteria</taxon>
        <taxon>Pseudomonadati</taxon>
        <taxon>Pseudomonadota</taxon>
        <taxon>Alphaproteobacteria</taxon>
        <taxon>Kordiimonadales</taxon>
        <taxon>Kordiimonadaceae</taxon>
        <taxon>Kordiimonas</taxon>
    </lineage>
</organism>